<organism evidence="1 2">
    <name type="scientific">Trametes sanguinea</name>
    <dbReference type="NCBI Taxonomy" id="158606"/>
    <lineage>
        <taxon>Eukaryota</taxon>
        <taxon>Fungi</taxon>
        <taxon>Dikarya</taxon>
        <taxon>Basidiomycota</taxon>
        <taxon>Agaricomycotina</taxon>
        <taxon>Agaricomycetes</taxon>
        <taxon>Polyporales</taxon>
        <taxon>Polyporaceae</taxon>
        <taxon>Trametes</taxon>
    </lineage>
</organism>
<protein>
    <submittedName>
        <fullName evidence="1">Uncharacterized protein</fullName>
    </submittedName>
</protein>
<comment type="caution">
    <text evidence="1">The sequence shown here is derived from an EMBL/GenBank/DDBJ whole genome shotgun (WGS) entry which is preliminary data.</text>
</comment>
<dbReference type="EMBL" id="JANSHE010001077">
    <property type="protein sequence ID" value="KAJ3004778.1"/>
    <property type="molecule type" value="Genomic_DNA"/>
</dbReference>
<evidence type="ECO:0000313" key="2">
    <source>
        <dbReference type="Proteomes" id="UP001144978"/>
    </source>
</evidence>
<reference evidence="1" key="1">
    <citation type="submission" date="2022-08" db="EMBL/GenBank/DDBJ databases">
        <title>Genome Sequence of Pycnoporus sanguineus.</title>
        <authorList>
            <person name="Buettner E."/>
        </authorList>
    </citation>
    <scope>NUCLEOTIDE SEQUENCE</scope>
    <source>
        <strain evidence="1">CG-C14</strain>
    </source>
</reference>
<name>A0ACC1PZF9_9APHY</name>
<dbReference type="Proteomes" id="UP001144978">
    <property type="component" value="Unassembled WGS sequence"/>
</dbReference>
<evidence type="ECO:0000313" key="1">
    <source>
        <dbReference type="EMBL" id="KAJ3004778.1"/>
    </source>
</evidence>
<accession>A0ACC1PZF9</accession>
<gene>
    <name evidence="1" type="ORF">NUW54_g4654</name>
</gene>
<proteinExistence type="predicted"/>
<keyword evidence="2" id="KW-1185">Reference proteome</keyword>
<sequence>MRTALVQVGILLCGRGKPEDLAIIYRIEDEEARRWITAEARKKSGLALLEEGPNETELSQVPPSPEGIIGYVTTGSFSLSLGEGHAVGAIPLKQYLDLQKQAQRLRNEGKSLVKVRNRDETICRTALIDLLY</sequence>